<dbReference type="RefSeq" id="YP_009133644.1">
    <property type="nucleotide sequence ID" value="NC_026924.1"/>
</dbReference>
<keyword evidence="1" id="KW-0732">Signal</keyword>
<evidence type="ECO:0000313" key="5">
    <source>
        <dbReference type="Proteomes" id="UP000033010"/>
    </source>
</evidence>
<keyword evidence="5" id="KW-1185">Reference proteome</keyword>
<feature type="domain" description="Ig-like" evidence="3">
    <location>
        <begin position="4475"/>
        <end position="4595"/>
    </location>
</feature>
<dbReference type="SMART" id="SM00560">
    <property type="entry name" value="LamGL"/>
    <property type="match status" value="1"/>
</dbReference>
<dbReference type="KEGG" id="vg:24171714"/>
<dbReference type="Gene3D" id="2.40.30.20">
    <property type="match status" value="1"/>
</dbReference>
<evidence type="ECO:0000313" key="4">
    <source>
        <dbReference type="EMBL" id="AIX24428.1"/>
    </source>
</evidence>
<dbReference type="PROSITE" id="PS50835">
    <property type="entry name" value="IG_LIKE"/>
    <property type="match status" value="1"/>
</dbReference>
<gene>
    <name evidence="4" type="ORF">Syn7803US105_84</name>
</gene>
<accession>A0A0E3HCL7</accession>
<dbReference type="InterPro" id="IPR006558">
    <property type="entry name" value="LamG-like"/>
</dbReference>
<dbReference type="PANTHER" id="PTHR42535">
    <property type="entry name" value="OOKINETE PROTEIN, PUTATIVE-RELATED"/>
    <property type="match status" value="1"/>
</dbReference>
<dbReference type="Proteomes" id="UP000033010">
    <property type="component" value="Segment"/>
</dbReference>
<keyword evidence="2" id="KW-1015">Disulfide bond</keyword>
<dbReference type="InterPro" id="IPR049419">
    <property type="entry name" value="Reelin_subrepeat-B"/>
</dbReference>
<evidence type="ECO:0000256" key="1">
    <source>
        <dbReference type="ARBA" id="ARBA00022729"/>
    </source>
</evidence>
<dbReference type="Gene3D" id="2.60.120.200">
    <property type="match status" value="2"/>
</dbReference>
<dbReference type="EMBL" id="KJ019071">
    <property type="protein sequence ID" value="AIX24428.1"/>
    <property type="molecule type" value="Genomic_DNA"/>
</dbReference>
<dbReference type="Gene3D" id="2.60.120.260">
    <property type="entry name" value="Galactose-binding domain-like"/>
    <property type="match status" value="1"/>
</dbReference>
<dbReference type="InterPro" id="IPR007110">
    <property type="entry name" value="Ig-like_dom"/>
</dbReference>
<dbReference type="InterPro" id="IPR013320">
    <property type="entry name" value="ConA-like_dom_sf"/>
</dbReference>
<evidence type="ECO:0000259" key="3">
    <source>
        <dbReference type="PROSITE" id="PS50835"/>
    </source>
</evidence>
<protein>
    <submittedName>
        <fullName evidence="4">Structural protein</fullName>
    </submittedName>
</protein>
<evidence type="ECO:0000256" key="2">
    <source>
        <dbReference type="ARBA" id="ARBA00023157"/>
    </source>
</evidence>
<dbReference type="GeneID" id="24171714"/>
<proteinExistence type="predicted"/>
<reference evidence="4 5" key="1">
    <citation type="submission" date="2013-12" db="EMBL/GenBank/DDBJ databases">
        <title>Ecological redundancy of diverse viral populations within a natural community.</title>
        <authorList>
            <person name="Gregory A.C."/>
            <person name="LaButti K."/>
            <person name="Copeland A."/>
            <person name="Woyke T."/>
            <person name="Sullivan M.B."/>
        </authorList>
    </citation>
    <scope>NUCLEOTIDE SEQUENCE [LARGE SCALE GENOMIC DNA]</scope>
    <source>
        <strain evidence="4">Syn7803US105</strain>
    </source>
</reference>
<dbReference type="SUPFAM" id="SSF49899">
    <property type="entry name" value="Concanavalin A-like lectins/glucanases"/>
    <property type="match status" value="2"/>
</dbReference>
<organism evidence="4 5">
    <name type="scientific">Synechococcus phage ACG-2014g</name>
    <dbReference type="NCBI Taxonomy" id="1493512"/>
    <lineage>
        <taxon>Viruses</taxon>
        <taxon>Duplodnaviria</taxon>
        <taxon>Heunggongvirae</taxon>
        <taxon>Uroviricota</taxon>
        <taxon>Caudoviricetes</taxon>
        <taxon>Pantevenvirales</taxon>
        <taxon>Kyanoviridae</taxon>
        <taxon>Macariavirus</taxon>
        <taxon>Macariavirus tuscon14g</taxon>
    </lineage>
</organism>
<dbReference type="Pfam" id="PF14240">
    <property type="entry name" value="YHYH"/>
    <property type="match status" value="1"/>
</dbReference>
<dbReference type="InterPro" id="IPR025924">
    <property type="entry name" value="YHYH_dom"/>
</dbReference>
<dbReference type="Pfam" id="PF21471">
    <property type="entry name" value="Reelin_subrepeat-B"/>
    <property type="match status" value="1"/>
</dbReference>
<dbReference type="PANTHER" id="PTHR42535:SF2">
    <property type="entry name" value="CHROMOSOME UNDETERMINED SCAFFOLD_146, WHOLE GENOME SHOTGUN SEQUENCE"/>
    <property type="match status" value="1"/>
</dbReference>
<dbReference type="InterPro" id="IPR023366">
    <property type="entry name" value="ATP_synth_asu-like_sf"/>
</dbReference>
<sequence>MSINKVSQAIPNQLPGFIGSEYELFSKFIEYYYKSQEKTGLGQNILNNFLNYLDIDKLDVDILDGKTKLSQLVSATDDVISVESVELFLEENGSILIGDEVIFYEKSQSSPNISLGPGISYDQVKLKWVELQSPLRNFNGVTRSFPLTSQDRPIVPPSANHLIVQVYDEYLIPGVDFTVDSGNIVFTTAPRQVLPADSEELSSINFLSGFVENNIIVLDNISPSFGDGVREFKVTNNSAAYIPDSDEYILAYYDNQLLVPKRDFVFDKDLFIFRNFAPLSGRSLTLLSIEAPIPSFGSGASAYARIDDNGGLSSVKINETGSEYKFSNPPKITVNSTGDSGTGGAAEALINGIKNLQLLSGGKGYSETNPPIVQIESPSLADSVTSSIRATVTDGSVTALELDSSGSGYTFIPRITFKQPGGAEIGPVTIADGSISGPIPIISEGEGYSTPPVIYIDAPTGDNPINPSFTTVITDGKLTGVTINNRGQGYTTTPRIKLIQPTGAQVLESIIDADGRLTTIELLDGGDGYEDVPSVYIIDSGTGTGATAVASIFNGRITDINVTNFGSGYDISNPPIVLIQSPPEAEASCEIGINQITGFSVLQSGRNYKKAQFIGCARASSGITSYDAEGNAVFSANTAASEASVDTEVKCLDALFIKRLLDKYVEQYLPDVPELDYKSIDVRTSIKTIKRFYETKGTEFSISYLFKLLYGETVSVSYPKDQIIKPSAATWSINTILRATLVSGDPRNIQDALISQSADIADVNVQDASALVENYIAINTSNTTIYELVLSEETIQGSFIVPYKTKLAEPLDGETGIITVDSTIGWPERNGEFVIGTTEVVRYKEKSLNQFIECTRNFTGSVGVDPKVWDSATEVTSNFRVYLNQGTLQEVVMDIVGIVDAQRTNLTDSGSYYLPGDKLTVAKLGGSSDESLLTTWLYNVKKLISISGITFGGDNNQSATVTCSNPHGVLVGDQVTIYGANPIIYNGTFEVTSRDSDLIFQYRLPQQALVAPQGNILVSVDLNKGKSTDTAINKNISVYTTNVLNSFFNDNYVYVASTGIPNYNIGPFPGSALLPGNQRKLNRFPKSTTTISTKSLINPGPIGSWVNGVSVWSYKSVLTKTFGPLTSIGILNAGRNYDAASPPNLSITGGGGSGAAASVVVNGSINNISVDTAGSGYTSSPLISIVGGGGSGAAATAIITKGTVSNILITNGGSGYTSQPSITIVGGEGSGATGTASVRGPIKEVNIQSQGSSYTSQPTVTLSSGSGAVAQAIINNGRIISVAIISAGSGYTTAPEVQIQGVGFGAQARAIIDTAGENAGRVTSIELLNRGINYIQGTTIITLVSVGDEAQFDANVFQWTYNLQESTTFDDSQGAVFEGYNNQYGGEYAHLSNPQRLRFILGDNLVSTNGVITEASLESNKDHSPIIGWAFDGTPIYGPYGYQDPTDQSSNIVRISTSYRLKSDLVVSPSNPTPIRTEGSLLSTDPAGTFVEDYEYIFSLGDLDQYNGRFCKTPEFPDGTYCYFVTIDSTEAGNPAYPYIIGPSFNSIVDNLNLSESAIQQNIPTGVVRYRDPYENVDIDVERTPNASTNSLTLEDGTLLLFDVEDENRDGVINQDETDDPDQILEEPPLQIYDYFPKVKTDSKVDIEVETISKFENASVTGFVIENSGVSYQVDDKLIFDNSETGGSGASARVSTIKGESIASYDFEYKTSENYGVVQTSEPHNLIIGDTVFVDYTENIETTNKQFVVRQLKGIETINITQSGSGYNEDIPPTIIIDGDGVSGELEAVVDSVGSVNRVNILNSGNGYTTNPRVILSHPQVFKKSDYYISSIVNEDDVIINDTFVTDSKESYICGKTTDSSGDTIAVISKLSVSGVSEWNKTLKLSSGLAFTEFQSIYVEGKSIWVVGVNKPNTSILDAYNPDIIICKYTESNDGLSATLEWQRAYAGISGGTRSDNVTKILRYGTDSLIISGYTNTNSTNPYDGFIAVVDSAGTFSVKRKLTSNTQNEKVLDIILGSDGQPYFLMETSTSVSEADKDIVFGRAVIGISNIDISWIRKVSNNIYSLLNPSIAIDEFDELYLSATLQLKSNDTNRENFWIGKFRSSDGVGIWSYSYAAPGRDINLVPRAKIDIFGNLNLVYTRVDNTTEKQTVANVKVDYKGKVLNHTINSFTENNVEGIVAETLNVDNSGDVYIAGQTYWNRNEGLFGFDTDLSDTTGHHTMTTLGLNGSIAVDGTGGYLKIYGFQTGQSSTWENSAAKIPGSSLGNNLGGDFTIDFLIYKDDDNGNADTLSADYNTLIAIGDGEDTTGGIWLYYNTDGSANEGRLELVVTDNTTKFSGGTAAVSSQTGLFANDTWQLISLTKTENLFKVYVNGIEVISGTVANTQLGSKDIHFGNAPGFTTSGAFSADKQGQFFLDDIRIRNRYVLPTAPTDFGNPLVLPVADAVALAYTWTDTAWFTEQQDRYDLISYNGFVLKTDKNADAARLGASAAGANTQYGWTRTAVSPVTGNEITMVNVGYSLGDPGLQSLDYSESSTSMTEDSTTVTYFRDIWSSRTATVPSPGSQKLKVEASVADRYYFKTYNTVKIDNIQELTINQPFNFTVGSKLELRTGSTFVNSGYITSVDTTTNKVYLAVNNNSWTDDTNIGNLATVQFNEQSTYGLVGPIPADSNIISYTFPQVVNTTPGTFNIDLSDYDAPSTIGGTDNLDEFAKFKDYADDDYSIRIDEVSGSSAFVVGSVINVSSNDVSYNSAYSTIQITNLTGVTKITLIANLAKILQVTAVANSDTVYVISDSLHYLTAGQQMFVDGNPTRTVGLANYDEYDGSFPVERVISPIEFTYKLPVAAVSSPSDSAATVNFFVKSPVLKMYYGHQYLFDLSHSSLVGGNLSFSKDPLYKLEYSFNSIERVGTPGVTGGGAPTPTVKLKVEENVITNISYYFDPSRTGADSPVIGNSYLDVTFSPYVGTFEVTDTSGGTITSGDNVFEFKLINQPEGPANIINTTYTTSSKKAVGSIGDIRIVNSGGFYNKLPIIETIQSTRNIERVSINAPGTEYAVGTYSSVPITGDGEGGLVEIIVSDGTDDEGGVIPGQIQRVSVTSPGKGYTTATIDIESISGILGAGLTGSGAELEVVIPSFGTGASIFTLGTEIGKIKNLKNNNFGFDYPHDYTLRPEISFPINAQLTNTSILDNIAVTDPGSGYTQAPTVVITGGGGSGAIAEATVKNGRLSTIDVKDPGSGYSSEPTVQLKSSFNYTVNQDLGLLQFAFPHGIQNGSEITLDVVDIGDGAELPIASGAVGRLTKTNTYYAIAGAANSLEGDQLKIAITAANAELGDALAFVNPGTGRQQVLTFSFGGAATGNVITSTFLEGELVYQGDTLETATATGYVSTNSGWQVGPRILKIVDYTGNFNLGNSVTGVISKSSGNISDLKIARGVLEVGPITKTTGQFIDDVGKPSEIVQKIQDSYYYQDFSYAVKSSVSISEWKDILIRNVHPASFKVFGELSINEFTTIPNKVTDFELTKSVELANEAIVPNIQNFTLVEPIYEDFNNSEILFRQKRLTSSENILTSIVQRVDDISTLFDGVRTAFPLTVNNGDSVIANANQLMVILNGVVQTPDTSFQIQSDSIVFAEAPQPPASVKYVNVEISQITTVSLEFTSISGIFPLVGNSINGVSSGSRLTVTSVVGNTIFGFFTEGTQFIASELVLGNITGFSALFATQTTVVNNGLFIFGESIKNLTGDTATVEDVNLEKGAETPVAKLRYTVGISTTDFEVIATDSDLNTPAAVASTAFTIGDNYQIGSEIVLVNSVTNNSESTTINVTRAQLGTTSLQHQENSPFYGTNITITDDLILSKTTGTYQSTPGLFDIQLNDVIIASQSGVVARITSTAPYTDPTTLEVVEQVEISEGSTFFGLLFDRIASITYPNVVIDDISRSQVSVVEVGDNVTEFNSKFPENENVNHYVIPYDTASGAFTEGEFIRNYKLEFGNESGDFTDNEDLSVRKLTLTNEFGNGFFTLGQTIRTRDTKAEVLGFNQAQKVVYLGKLGNSLVSGTDAYTVNFNAGAQINTYNKKYGSGSLALSKGTGVHAFVSGTADSISDGSLTYTAATGTTYDPFTGVLLLEIGAHALTTSDTVTITDNTLTFTCASDNNTNNYTYPRATDPASGSARAISAVTATTITVNVGAVPIDEYLDIATASNFGFGTGEFTIECYIKTTTIATGAKVICDFRSAVNDSAAQLVLNGNTIQYNRTNGGITINGATTLLVDTWYHVAVSRTAGVVRLYLDGVQQGTDTADVTNYGTTRPIHIGSDYAGSDNFAGYIDEFRVSNIGRYAAAFTPRNGMFQGDTNTKLLLHFDETQGATSVQDWSGIEDFTKGEFFNNDAIKANTDANGSAVVAGFTGNSHRYLDAATLLEKNAVFVAKETVSLLRSRYPELVVPGTRFTPTGATYDAATGLLSLTVTGNTFTNGGTITPTTASYVPATGVLTITRAGHGVINGDKINIKVGGITFTCATDSNATNHPYPRSTDPVAGKWLTVSNVSANTFDVNVGISSDTSSHTFVSALTDAITVEKDRIKINDNALTFTCAMDGNATNKTYPRVTDPASKDVALPIVSSSSNNLTVNVGPSPLVNFQPSTATYDPATGAFVMTIANHTINAGTDIRLSANAFAFTCTQDGNTLEKTYPRVTDPAYNTSLAVTAVGTSTQDIGSATYDPATGILTVNTSGAHSLSTGNRIQIADNSLTFTCAYDSNATNHTYPRQTDPIRGEWVAVTVVDSDTFTIDIGKSSDTSTHAFVSATTGALIKQTGTVTINVGVSAQADQYAHTFVSAAANAVVTGGNYLHTFVSAVTDSVAADEGINCEDDIQDIVKSIVEDLRNGTNNHIWDAAALYVDRTDLNAIALNHVETEIDETVWAYNKVGDIIPYIVNNVLWSVSGSHGVTQFTDTTLTDSDNTVYAQFTPTGATYDSATGDMVLTIGSHSLTTSDQVSIAAGSLTFTCSSDNNETQHSYPRIDDPFYNKVLAITAVAATTITVNVGISPEGQRYTHVFVSASSNAISKLNYSTGDCADVKTTVDNLLDIVIDTLTNADLASPVDHLGTITRVAPTVEFIGATVDEYLEIPFDGDYVLNSSDTLYTNKIDEASQYRFRDAANLINYNRTAIVDKAAADMISRYPDLSLDMPRNTDGSGSGTERCKQDLGLILDGIAKDIENGGNKNTLTAGKFYLGNNNEIQHVRLQLFQSIYAHERLGFYSKQAITGDLTSDNTTALIIGDWGITNDAGNCANVQSAIDTLTTQLNDLIAPTGADFATAADRLYFNKEYIATEATGLTDAEFTYILNGITYRAFDYPGVGTAGKTKCERDLKLILLSAISDLQTGGTNSTIEAIELYLTANLSIDHIEEQLTSTIYAIERLRGLGISAIENVLYNAGSVVSAGQYAALHTAETAYRDAISVTDIEPVKAKFGELIDIAVKILSPAGIKGRYAAQQILFNKNYYKTELALTIDNEFGTGSWVYNDYVDGIIDNLSHDFVITDVTSGNTQQSRRIAVTKQGVISELQFTSGAGYRTTPTITIPAPVSGGITATATAVLEASGLIDAITIDSAGSGFDMPPVVIMSGSNVSNDGITATLSGGTVNSLTYDGRVFDADDFIGFGSGTEVTDSGSAIGTVGGFKTGVRHIKFGAASGTREATVSDTNTENLDTIRVYVIAGTGSNGAAAPGDDEDLKFQYSTDQGGTWTNAATLIYGGSNGGAQNYTNFSEITPVTVSVPVGAKTEATRFRIIQPTYTDGFLYDHYAVTRLGLVSNSKQFEGVVTLSFENAPSDSGTTTDPTATFSTLRVVENIIITERGRGYVPATPPTVTISGGSPDSAATITNVNVVLDTARFNKGETVTSSGGGTATVLEDVESVIFIGSVTGTLFADGDSLTGSISGTVADINVSGVGSEFDYYTNVGNIQTFADARLITSPIEGEFSTTNLYTNPEAFQVNWTQTRTTFAANTAVAPDGTLTADKLRASTDDDSHIASRDYALASSNTFDDGSLTFDNSSNSFDEGSLSEGESQVYTISTFVKKGEYENVRFDVRLDTGTPGVQRLFFDVDLNNGDTGSIFQPQGGLIVKNRELLTVKEIVVNTRSAMTGTYTGVTGSSTGGLGGVFDIVIDHENAPNTAVVTVTDGGSEWIVDSEILIDGVSIGGVSGQDNLRFNVATTEPAGVGVIPYGNGWFRVYSTIEFSFGFSSIRNRILMRGPNNVPTFAGNGSDGIYLWGSKLNKGQFDAYTSVGGEVFYSNSEYNAKRYTLEVLESYLESALDGTLTSPAPQSTFLAFDNATWRAGYDTDPFLRIARENIDFYRQQLDNATYYVGVTQNSGIVVPSKEYGITYVPPGISGGLGRADFFYGLYSDANAEIKRINVNEAKIAKVYKRFRIDGDITDGPFTMGEAVQKQGDATITGTVYQFHEDENYKYLDVEVTAGTWQISDVIVGQANTTTATLSSIEDRLHVIKLVGDFTEDIPFLGYTSGQTAQPTTFLRSEAAVLDNSGGRLTVDTETLVGTFDKTAVVYGGTTDLYIEVQSYQGLDVTIGDRIISGGYVRFGVNSAADFTVGNYVYKYVGGKDASKRAIITGVDTVNNYVYVAPIDGDFTITEQIADFGTGGGGVNYEALATISTKITVEGGASARINNISAVGINKRLFLNEIVGAWTENDYVIAADNYKSVILDLVTSNARVKRASKGFDGVQTTFNLTISNGTAYLPDPAGHMLIFVNGILQPPGAGNAYNAFSDKIQFAEPPDIGSTFTGFYVGKLRQLDNIGFEFDSLRQSFNLKRDEVFYSLTLTEGVRSSTIRPENNIIVSLNGVIQEPGVGFSIVGSRIIFSEIPRVGSTFVAFSYVGSEADVDASEVVPPIEPGDLLSIEGETEDREVAVIESSNSLITFDYLGSVFGQNAEATAVLTNGFIETVSITAPGSGYTSRPIVRVDSISGFNAQIRAIVGIANVEVNSVGSSYKNPNVLVESEVPDDWTAPNLADYGEEIIDPEVLP</sequence>
<name>A0A0E3HCL7_9CAUD</name>
<dbReference type="Pfam" id="PF13385">
    <property type="entry name" value="Laminin_G_3"/>
    <property type="match status" value="1"/>
</dbReference>